<evidence type="ECO:0008006" key="3">
    <source>
        <dbReference type="Google" id="ProtNLM"/>
    </source>
</evidence>
<protein>
    <recommendedName>
        <fullName evidence="3">Lipoprotein</fullName>
    </recommendedName>
</protein>
<evidence type="ECO:0000313" key="1">
    <source>
        <dbReference type="EMBL" id="ADV52899.1"/>
    </source>
</evidence>
<reference evidence="1 2" key="1">
    <citation type="submission" date="2011-01" db="EMBL/GenBank/DDBJ databases">
        <title>Complete sequence of Shewanella putrefaciens 200.</title>
        <authorList>
            <consortium name="US DOE Joint Genome Institute"/>
            <person name="Lucas S."/>
            <person name="Copeland A."/>
            <person name="Lapidus A."/>
            <person name="Cheng J.-F."/>
            <person name="Bruce D."/>
            <person name="Goodwin L."/>
            <person name="Pitluck S."/>
            <person name="Munk A.C."/>
            <person name="Detter J.C."/>
            <person name="Han C."/>
            <person name="Tapia R."/>
            <person name="Land M."/>
            <person name="Hauser L."/>
            <person name="Chang Y.-J."/>
            <person name="Jeffries C."/>
            <person name="Kyrpides N."/>
            <person name="Ivanova N."/>
            <person name="Mikhailova N."/>
            <person name="Kolker E."/>
            <person name="Lawrence C."/>
            <person name="McCue L.A."/>
            <person name="DiChristina T."/>
            <person name="Nealson K."/>
            <person name="Fredrickson J.K."/>
            <person name="Woyke T."/>
        </authorList>
    </citation>
    <scope>NUCLEOTIDE SEQUENCE [LARGE SCALE GENOMIC DNA]</scope>
    <source>
        <strain evidence="1 2">200</strain>
    </source>
</reference>
<gene>
    <name evidence="1" type="ordered locus">Sput200_0412</name>
</gene>
<dbReference type="PATRIC" id="fig|399804.5.peg.419"/>
<dbReference type="EMBL" id="CP002457">
    <property type="protein sequence ID" value="ADV52899.1"/>
    <property type="molecule type" value="Genomic_DNA"/>
</dbReference>
<accession>E6XGD3</accession>
<sequence length="437" mass="47965">MGKGCYASALVLLLSGCGGSGDSSNSDTDGVLPSSPRLVMDVENTANMCNVSEKKAGVDIIVHRRDGSILSSYKSDAKGHVDVPWSSEASHLTVAAPEFFSGSLSWNIRTDLNAKAGDYGIYRFTDERLNNGCECTDINLDISEIATVYSNYNLYANNAYINPVLTYYPLHACKRDNKFAPVNFVLIPKQSGATAYAGTIDPNTLDLSQVVSLSSSIFEGETHEGTLINIDVNSSNYSLRSYSETEYGRQNWVTWTTKEVQLFPELFNRNLVSASQRIDLGGNDIGYLSYNGLTRRAVVDTSSKLSLNLPLNENLMLNEVTRLMGVMDGVGNTNYDFSFNSANMQGFQITLGQGNSYWAISGPLKGSIPDLDLPTHLQAIFGNSSVSSMSFYVWGYGGMADLYHLRSELSKSSRSNSPIRSTKFDNYDYEDITLTIY</sequence>
<dbReference type="HOGENOM" id="CLU_642337_0_0_6"/>
<evidence type="ECO:0000313" key="2">
    <source>
        <dbReference type="Proteomes" id="UP000008209"/>
    </source>
</evidence>
<dbReference type="PROSITE" id="PS51257">
    <property type="entry name" value="PROKAR_LIPOPROTEIN"/>
    <property type="match status" value="1"/>
</dbReference>
<dbReference type="AlphaFoldDB" id="E6XGD3"/>
<dbReference type="KEGG" id="shp:Sput200_0412"/>
<dbReference type="Proteomes" id="UP000008209">
    <property type="component" value="Chromosome"/>
</dbReference>
<organism evidence="1 2">
    <name type="scientific">Shewanella putrefaciens (strain 200)</name>
    <dbReference type="NCBI Taxonomy" id="399804"/>
    <lineage>
        <taxon>Bacteria</taxon>
        <taxon>Pseudomonadati</taxon>
        <taxon>Pseudomonadota</taxon>
        <taxon>Gammaproteobacteria</taxon>
        <taxon>Alteromonadales</taxon>
        <taxon>Shewanellaceae</taxon>
        <taxon>Shewanella</taxon>
    </lineage>
</organism>
<proteinExistence type="predicted"/>
<dbReference type="OrthoDB" id="6264181at2"/>
<name>E6XGD3_SHEP2</name>